<proteinExistence type="predicted"/>
<reference evidence="2" key="1">
    <citation type="journal article" date="2020" name="Microb. Genom.">
        <title>Genetic diversity of clinical and environmental Mucorales isolates obtained from an investigation of mucormycosis cases among solid organ transplant recipients.</title>
        <authorList>
            <person name="Nguyen M.H."/>
            <person name="Kaul D."/>
            <person name="Muto C."/>
            <person name="Cheng S.J."/>
            <person name="Richter R.A."/>
            <person name="Bruno V.M."/>
            <person name="Liu G."/>
            <person name="Beyhan S."/>
            <person name="Sundermann A.J."/>
            <person name="Mounaud S."/>
            <person name="Pasculle A.W."/>
            <person name="Nierman W.C."/>
            <person name="Driscoll E."/>
            <person name="Cumbie R."/>
            <person name="Clancy C.J."/>
            <person name="Dupont C.L."/>
        </authorList>
    </citation>
    <scope>NUCLEOTIDE SEQUENCE</scope>
    <source>
        <strain evidence="2">GL11</strain>
    </source>
</reference>
<evidence type="ECO:0000313" key="3">
    <source>
        <dbReference type="Proteomes" id="UP000716291"/>
    </source>
</evidence>
<evidence type="ECO:0000256" key="1">
    <source>
        <dbReference type="SAM" id="MobiDB-lite"/>
    </source>
</evidence>
<feature type="compositionally biased region" description="Polar residues" evidence="1">
    <location>
        <begin position="116"/>
        <end position="126"/>
    </location>
</feature>
<dbReference type="OrthoDB" id="2155291at2759"/>
<organism evidence="2 3">
    <name type="scientific">Rhizopus oryzae</name>
    <name type="common">Mucormycosis agent</name>
    <name type="synonym">Rhizopus arrhizus var. delemar</name>
    <dbReference type="NCBI Taxonomy" id="64495"/>
    <lineage>
        <taxon>Eukaryota</taxon>
        <taxon>Fungi</taxon>
        <taxon>Fungi incertae sedis</taxon>
        <taxon>Mucoromycota</taxon>
        <taxon>Mucoromycotina</taxon>
        <taxon>Mucoromycetes</taxon>
        <taxon>Mucorales</taxon>
        <taxon>Mucorineae</taxon>
        <taxon>Rhizopodaceae</taxon>
        <taxon>Rhizopus</taxon>
    </lineage>
</organism>
<sequence length="148" mass="16644">MSPDCSFLIFTVSRSLAQTLSHILLRPQTESKVSTFERHPQRLIQDLIDHYPSIFTEEAIKAQEENSNRRSIIVGDSSSSSIDSFDSSPKRRTRHLAGHLISSSSTLFEDPDEVTSESTMNSTPPNYSMKEDLAEELASLDSFFLDDD</sequence>
<gene>
    <name evidence="2" type="ORF">G6F64_009775</name>
</gene>
<dbReference type="AlphaFoldDB" id="A0A9P6X2H7"/>
<feature type="compositionally biased region" description="Low complexity" evidence="1">
    <location>
        <begin position="71"/>
        <end position="87"/>
    </location>
</feature>
<accession>A0A9P6X2H7</accession>
<comment type="caution">
    <text evidence="2">The sequence shown here is derived from an EMBL/GenBank/DDBJ whole genome shotgun (WGS) entry which is preliminary data.</text>
</comment>
<feature type="region of interest" description="Disordered" evidence="1">
    <location>
        <begin position="65"/>
        <end position="129"/>
    </location>
</feature>
<keyword evidence="3" id="KW-1185">Reference proteome</keyword>
<dbReference type="Proteomes" id="UP000716291">
    <property type="component" value="Unassembled WGS sequence"/>
</dbReference>
<name>A0A9P6X2H7_RHIOR</name>
<dbReference type="EMBL" id="JAANQT010001856">
    <property type="protein sequence ID" value="KAG1303781.1"/>
    <property type="molecule type" value="Genomic_DNA"/>
</dbReference>
<protein>
    <submittedName>
        <fullName evidence="2">Uncharacterized protein</fullName>
    </submittedName>
</protein>
<evidence type="ECO:0000313" key="2">
    <source>
        <dbReference type="EMBL" id="KAG1303781.1"/>
    </source>
</evidence>